<feature type="compositionally biased region" description="Low complexity" evidence="1">
    <location>
        <begin position="194"/>
        <end position="204"/>
    </location>
</feature>
<keyword evidence="3" id="KW-1185">Reference proteome</keyword>
<protein>
    <submittedName>
        <fullName evidence="2">Uncharacterized protein</fullName>
    </submittedName>
</protein>
<evidence type="ECO:0000313" key="2">
    <source>
        <dbReference type="EMBL" id="CAK8990802.1"/>
    </source>
</evidence>
<name>A0ABP0HLL7_9DINO</name>
<organism evidence="2 3">
    <name type="scientific">Durusdinium trenchii</name>
    <dbReference type="NCBI Taxonomy" id="1381693"/>
    <lineage>
        <taxon>Eukaryota</taxon>
        <taxon>Sar</taxon>
        <taxon>Alveolata</taxon>
        <taxon>Dinophyceae</taxon>
        <taxon>Suessiales</taxon>
        <taxon>Symbiodiniaceae</taxon>
        <taxon>Durusdinium</taxon>
    </lineage>
</organism>
<reference evidence="2 3" key="1">
    <citation type="submission" date="2024-02" db="EMBL/GenBank/DDBJ databases">
        <authorList>
            <person name="Chen Y."/>
            <person name="Shah S."/>
            <person name="Dougan E. K."/>
            <person name="Thang M."/>
            <person name="Chan C."/>
        </authorList>
    </citation>
    <scope>NUCLEOTIDE SEQUENCE [LARGE SCALE GENOMIC DNA]</scope>
</reference>
<sequence>MVEVQNAALCAEVEVVVVPGRFPAKRSGRRRLTLQHRWARTNPSGHLRARAAGLRHRPCGLHISETHLVTKPMMFRLLFSFLLMAELRAEEEALALIQGHARKIVKSKAAKSAAAPLDDALLDMEGLSLMQGAGAQCRVNAPEKCTARVRRAKPEMSTDPVLSAAVADGVEDSMAAISLFQTGRGSFRKADECGSSGRAAASEASIDEGADSAATSLLQQERSKIKVRKVSIP</sequence>
<proteinExistence type="predicted"/>
<comment type="caution">
    <text evidence="2">The sequence shown here is derived from an EMBL/GenBank/DDBJ whole genome shotgun (WGS) entry which is preliminary data.</text>
</comment>
<accession>A0ABP0HLL7</accession>
<dbReference type="Proteomes" id="UP001642484">
    <property type="component" value="Unassembled WGS sequence"/>
</dbReference>
<feature type="region of interest" description="Disordered" evidence="1">
    <location>
        <begin position="190"/>
        <end position="215"/>
    </location>
</feature>
<evidence type="ECO:0000256" key="1">
    <source>
        <dbReference type="SAM" id="MobiDB-lite"/>
    </source>
</evidence>
<evidence type="ECO:0000313" key="3">
    <source>
        <dbReference type="Proteomes" id="UP001642484"/>
    </source>
</evidence>
<gene>
    <name evidence="2" type="ORF">CCMP2556_LOCUS2202</name>
</gene>
<dbReference type="EMBL" id="CAXAMN010000792">
    <property type="protein sequence ID" value="CAK8990802.1"/>
    <property type="molecule type" value="Genomic_DNA"/>
</dbReference>